<gene>
    <name evidence="1" type="ORF">CC1G_15037</name>
</gene>
<dbReference type="HOGENOM" id="CLU_1652068_0_0_1"/>
<dbReference type="AlphaFoldDB" id="D6RPE4"/>
<keyword evidence="2" id="KW-1185">Reference proteome</keyword>
<accession>D6RPE4</accession>
<dbReference type="InParanoid" id="D6RPE4"/>
<sequence>MVNNNHGRSISADRSFRGKEVTHDLGAQHLIRLPVRSEDWRASIRSNWVSAQKWSDHPRGVTVFSSTFADPGLGSIKLEWKMGRGENANKKVKQMAAIEIDRENCKESSRKALSTTFMDHVWCGMRPRIGQVAQPFSCAYQCKCLRGNCCIVFAAARQAG</sequence>
<protein>
    <submittedName>
        <fullName evidence="1">Uncharacterized protein</fullName>
    </submittedName>
</protein>
<reference evidence="1 2" key="1">
    <citation type="journal article" date="2010" name="Proc. Natl. Acad. Sci. U.S.A.">
        <title>Insights into evolution of multicellular fungi from the assembled chromosomes of the mushroom Coprinopsis cinerea (Coprinus cinereus).</title>
        <authorList>
            <person name="Stajich J.E."/>
            <person name="Wilke S.K."/>
            <person name="Ahren D."/>
            <person name="Au C.H."/>
            <person name="Birren B.W."/>
            <person name="Borodovsky M."/>
            <person name="Burns C."/>
            <person name="Canback B."/>
            <person name="Casselton L.A."/>
            <person name="Cheng C.K."/>
            <person name="Deng J."/>
            <person name="Dietrich F.S."/>
            <person name="Fargo D.C."/>
            <person name="Farman M.L."/>
            <person name="Gathman A.C."/>
            <person name="Goldberg J."/>
            <person name="Guigo R."/>
            <person name="Hoegger P.J."/>
            <person name="Hooker J.B."/>
            <person name="Huggins A."/>
            <person name="James T.Y."/>
            <person name="Kamada T."/>
            <person name="Kilaru S."/>
            <person name="Kodira C."/>
            <person name="Kues U."/>
            <person name="Kupfer D."/>
            <person name="Kwan H.S."/>
            <person name="Lomsadze A."/>
            <person name="Li W."/>
            <person name="Lilly W.W."/>
            <person name="Ma L.J."/>
            <person name="Mackey A.J."/>
            <person name="Manning G."/>
            <person name="Martin F."/>
            <person name="Muraguchi H."/>
            <person name="Natvig D.O."/>
            <person name="Palmerini H."/>
            <person name="Ramesh M.A."/>
            <person name="Rehmeyer C.J."/>
            <person name="Roe B.A."/>
            <person name="Shenoy N."/>
            <person name="Stanke M."/>
            <person name="Ter-Hovhannisyan V."/>
            <person name="Tunlid A."/>
            <person name="Velagapudi R."/>
            <person name="Vision T.J."/>
            <person name="Zeng Q."/>
            <person name="Zolan M.E."/>
            <person name="Pukkila P.J."/>
        </authorList>
    </citation>
    <scope>NUCLEOTIDE SEQUENCE [LARGE SCALE GENOMIC DNA]</scope>
    <source>
        <strain evidence="2">Okayama-7 / 130 / ATCC MYA-4618 / FGSC 9003</strain>
    </source>
</reference>
<comment type="caution">
    <text evidence="1">The sequence shown here is derived from an EMBL/GenBank/DDBJ whole genome shotgun (WGS) entry which is preliminary data.</text>
</comment>
<name>D6RPE4_COPC7</name>
<dbReference type="VEuPathDB" id="FungiDB:CC1G_15037"/>
<organism evidence="1 2">
    <name type="scientific">Coprinopsis cinerea (strain Okayama-7 / 130 / ATCC MYA-4618 / FGSC 9003)</name>
    <name type="common">Inky cap fungus</name>
    <name type="synonym">Hormographiella aspergillata</name>
    <dbReference type="NCBI Taxonomy" id="240176"/>
    <lineage>
        <taxon>Eukaryota</taxon>
        <taxon>Fungi</taxon>
        <taxon>Dikarya</taxon>
        <taxon>Basidiomycota</taxon>
        <taxon>Agaricomycotina</taxon>
        <taxon>Agaricomycetes</taxon>
        <taxon>Agaricomycetidae</taxon>
        <taxon>Agaricales</taxon>
        <taxon>Agaricineae</taxon>
        <taxon>Psathyrellaceae</taxon>
        <taxon>Coprinopsis</taxon>
    </lineage>
</organism>
<dbReference type="Proteomes" id="UP000001861">
    <property type="component" value="Unassembled WGS sequence"/>
</dbReference>
<dbReference type="KEGG" id="cci:CC1G_15037"/>
<evidence type="ECO:0000313" key="1">
    <source>
        <dbReference type="EMBL" id="EFI27212.1"/>
    </source>
</evidence>
<dbReference type="RefSeq" id="XP_002910706.1">
    <property type="nucleotide sequence ID" value="XM_002910660.1"/>
</dbReference>
<dbReference type="EMBL" id="AACS02000008">
    <property type="protein sequence ID" value="EFI27212.1"/>
    <property type="molecule type" value="Genomic_DNA"/>
</dbReference>
<proteinExistence type="predicted"/>
<dbReference type="GeneID" id="9379959"/>
<evidence type="ECO:0000313" key="2">
    <source>
        <dbReference type="Proteomes" id="UP000001861"/>
    </source>
</evidence>